<keyword evidence="2" id="KW-1185">Reference proteome</keyword>
<comment type="caution">
    <text evidence="1">The sequence shown here is derived from an EMBL/GenBank/DDBJ whole genome shotgun (WGS) entry which is preliminary data.</text>
</comment>
<dbReference type="Proteomes" id="UP001139981">
    <property type="component" value="Unassembled WGS sequence"/>
</dbReference>
<organism evidence="1 2">
    <name type="scientific">Coemansia aciculifera</name>
    <dbReference type="NCBI Taxonomy" id="417176"/>
    <lineage>
        <taxon>Eukaryota</taxon>
        <taxon>Fungi</taxon>
        <taxon>Fungi incertae sedis</taxon>
        <taxon>Zoopagomycota</taxon>
        <taxon>Kickxellomycotina</taxon>
        <taxon>Kickxellomycetes</taxon>
        <taxon>Kickxellales</taxon>
        <taxon>Kickxellaceae</taxon>
        <taxon>Coemansia</taxon>
    </lineage>
</organism>
<sequence>MASSDNKLSLDAISKLFSNNTLFESFSNDPKIRAEIRLIKASAFIRSVPEWAEQLHDECKRQEWTVQIKELFKLADKDVEYIFEELGYYAQLNASSVDGEMLGAIEGVWIRGTSGNNCEIAEELKKNVAVLENDHANALVNNIEDTCLAATQVLVDPFLYPLDTINVSILTAPIDSPEDSLNSELARSNKDWIQAIADLNRHHPNNVGNFDKRMITHMAREDSESLPGGFHTCWLPTDFYVNDDGSVSIKSYINNLHPTRYATLYQTISKVFAKFVPLLGQVATDAQYPRSARAVFSRNECYVPGIPSLQKVATLVHQGEPLPEEYYRFEISSNAYRPNGCGSNFYGAMGFTFDEDAYLEAWEAALTYNEPAPLPFSPSERPMAPFCMHGLPLQASVEMFNVNLTSANPKSIEGEWQAVGRAEECIFAVGLYFYDVENVASARLMFREPISGKEYQYPEEIVDFRSAHDAITPIWGKCIYSQDVGGAEIKSGGYICYPNYYQTKMPPFELVDPTKAGHVKCIAFYITDPSSRLVSTEIVPPQQPSWAKADDLSSVVFADKEAILQSNGLKASHAEHNLSINGHFNITVEVTE</sequence>
<evidence type="ECO:0000313" key="2">
    <source>
        <dbReference type="Proteomes" id="UP001139981"/>
    </source>
</evidence>
<protein>
    <submittedName>
        <fullName evidence="1">Uncharacterized protein</fullName>
    </submittedName>
</protein>
<evidence type="ECO:0000313" key="1">
    <source>
        <dbReference type="EMBL" id="KAJ2900462.1"/>
    </source>
</evidence>
<reference evidence="1" key="1">
    <citation type="submission" date="2022-07" db="EMBL/GenBank/DDBJ databases">
        <title>Phylogenomic reconstructions and comparative analyses of Kickxellomycotina fungi.</title>
        <authorList>
            <person name="Reynolds N.K."/>
            <person name="Stajich J.E."/>
            <person name="Barry K."/>
            <person name="Grigoriev I.V."/>
            <person name="Crous P."/>
            <person name="Smith M.E."/>
        </authorList>
    </citation>
    <scope>NUCLEOTIDE SEQUENCE</scope>
    <source>
        <strain evidence="1">CBS 190363</strain>
    </source>
</reference>
<dbReference type="EMBL" id="JANBVB010000005">
    <property type="protein sequence ID" value="KAJ2900462.1"/>
    <property type="molecule type" value="Genomic_DNA"/>
</dbReference>
<gene>
    <name evidence="1" type="ORF">IWW38_000515</name>
</gene>
<accession>A0ACC1M9X9</accession>
<proteinExistence type="predicted"/>
<name>A0ACC1M9X9_9FUNG</name>